<dbReference type="PANTHER" id="PTHR43827:SF8">
    <property type="entry name" value="ALDO_KETO REDUCTASE FAMILY PROTEIN"/>
    <property type="match status" value="1"/>
</dbReference>
<reference evidence="2 3" key="1">
    <citation type="journal article" date="2018" name="Mycol. Prog.">
        <title>Coniella lustricola, a new species from submerged detritus.</title>
        <authorList>
            <person name="Raudabaugh D.B."/>
            <person name="Iturriaga T."/>
            <person name="Carver A."/>
            <person name="Mondo S."/>
            <person name="Pangilinan J."/>
            <person name="Lipzen A."/>
            <person name="He G."/>
            <person name="Amirebrahimi M."/>
            <person name="Grigoriev I.V."/>
            <person name="Miller A.N."/>
        </authorList>
    </citation>
    <scope>NUCLEOTIDE SEQUENCE [LARGE SCALE GENOMIC DNA]</scope>
    <source>
        <strain evidence="2 3">B22-T-1</strain>
    </source>
</reference>
<gene>
    <name evidence="2" type="ORF">BD289DRAFT_376991</name>
</gene>
<dbReference type="Gene3D" id="3.20.20.100">
    <property type="entry name" value="NADP-dependent oxidoreductase domain"/>
    <property type="match status" value="1"/>
</dbReference>
<dbReference type="PANTHER" id="PTHR43827">
    <property type="entry name" value="2,5-DIKETO-D-GLUCONIC ACID REDUCTASE"/>
    <property type="match status" value="1"/>
</dbReference>
<dbReference type="STRING" id="2025994.A0A2T2ZW65"/>
<dbReference type="InterPro" id="IPR036812">
    <property type="entry name" value="NAD(P)_OxRdtase_dom_sf"/>
</dbReference>
<dbReference type="InParanoid" id="A0A2T2ZW65"/>
<feature type="compositionally biased region" description="Basic and acidic residues" evidence="1">
    <location>
        <begin position="19"/>
        <end position="35"/>
    </location>
</feature>
<dbReference type="EMBL" id="KZ678617">
    <property type="protein sequence ID" value="PSR78222.1"/>
    <property type="molecule type" value="Genomic_DNA"/>
</dbReference>
<dbReference type="GO" id="GO:0016491">
    <property type="term" value="F:oxidoreductase activity"/>
    <property type="evidence" value="ECO:0007669"/>
    <property type="project" value="InterPro"/>
</dbReference>
<dbReference type="AlphaFoldDB" id="A0A2T2ZW65"/>
<proteinExistence type="predicted"/>
<feature type="region of interest" description="Disordered" evidence="1">
    <location>
        <begin position="1"/>
        <end position="76"/>
    </location>
</feature>
<organism evidence="2 3">
    <name type="scientific">Coniella lustricola</name>
    <dbReference type="NCBI Taxonomy" id="2025994"/>
    <lineage>
        <taxon>Eukaryota</taxon>
        <taxon>Fungi</taxon>
        <taxon>Dikarya</taxon>
        <taxon>Ascomycota</taxon>
        <taxon>Pezizomycotina</taxon>
        <taxon>Sordariomycetes</taxon>
        <taxon>Sordariomycetidae</taxon>
        <taxon>Diaporthales</taxon>
        <taxon>Schizoparmaceae</taxon>
        <taxon>Coniella</taxon>
    </lineage>
</organism>
<keyword evidence="3" id="KW-1185">Reference proteome</keyword>
<protein>
    <submittedName>
        <fullName evidence="2">Uncharacterized protein</fullName>
    </submittedName>
</protein>
<feature type="compositionally biased region" description="Polar residues" evidence="1">
    <location>
        <begin position="1"/>
        <end position="15"/>
    </location>
</feature>
<evidence type="ECO:0000256" key="1">
    <source>
        <dbReference type="SAM" id="MobiDB-lite"/>
    </source>
</evidence>
<name>A0A2T2ZW65_9PEZI</name>
<dbReference type="OrthoDB" id="5357513at2759"/>
<evidence type="ECO:0000313" key="2">
    <source>
        <dbReference type="EMBL" id="PSR78222.1"/>
    </source>
</evidence>
<accession>A0A2T2ZW65</accession>
<evidence type="ECO:0000313" key="3">
    <source>
        <dbReference type="Proteomes" id="UP000241462"/>
    </source>
</evidence>
<dbReference type="SUPFAM" id="SSF51430">
    <property type="entry name" value="NAD(P)-linked oxidoreductase"/>
    <property type="match status" value="1"/>
</dbReference>
<sequence>MSDDSVPSTLSTAAFVNNDGREYQRHDHDHNDRNRNGHSNSDSDDGYGRVRPLTSSHYPTDASANSHTQANGHVPWRNRIPRALDYNRDTVAARTLVYGTAWKGDQTADLVYDAIRAGFRRFATAAQPKHYREDLVAAGVNRAIQEGIVTREELTIQTTFTGLPTQDPANVPYSFGPDTTPDMQCLDSISRSQKLFCNTQDSDASSTGYLDEVMLHEMYSDDWDSTLLAWKAMCLAQTEDQCRSVGISNVSYVGLHALVRWCQYAASVPSLWRICPKTVQNRFRRGNGFDLAVRQLCWDFEINYQAFGVLKNNSNMLHDSKTVGHLAEHFDVSTSAALFALVIVALCPPGDPGNFAERVNVIHGQVATFEEMKTLLEDVNKTIVALKDALLWWVVQSKQEWTHARSQTPEMETPGRRQQRVDRGVEYLKSLSALRQEHRSKEAHCHLNLLETMHEFRYRCGNDW</sequence>
<dbReference type="InterPro" id="IPR020471">
    <property type="entry name" value="AKR"/>
</dbReference>
<feature type="compositionally biased region" description="Polar residues" evidence="1">
    <location>
        <begin position="53"/>
        <end position="71"/>
    </location>
</feature>
<dbReference type="Proteomes" id="UP000241462">
    <property type="component" value="Unassembled WGS sequence"/>
</dbReference>